<name>A0A8E0VKD4_9TREM</name>
<dbReference type="GO" id="GO:0008270">
    <property type="term" value="F:zinc ion binding"/>
    <property type="evidence" value="ECO:0007669"/>
    <property type="project" value="UniProtKB-KW"/>
</dbReference>
<dbReference type="PANTHER" id="PTHR46309:SF1">
    <property type="entry name" value="PHD FINGER PROTEIN 12"/>
    <property type="match status" value="1"/>
</dbReference>
<dbReference type="InterPro" id="IPR013083">
    <property type="entry name" value="Znf_RING/FYVE/PHD"/>
</dbReference>
<organism evidence="8 9">
    <name type="scientific">Fasciolopsis buskii</name>
    <dbReference type="NCBI Taxonomy" id="27845"/>
    <lineage>
        <taxon>Eukaryota</taxon>
        <taxon>Metazoa</taxon>
        <taxon>Spiralia</taxon>
        <taxon>Lophotrochozoa</taxon>
        <taxon>Platyhelminthes</taxon>
        <taxon>Trematoda</taxon>
        <taxon>Digenea</taxon>
        <taxon>Plagiorchiida</taxon>
        <taxon>Echinostomata</taxon>
        <taxon>Echinostomatoidea</taxon>
        <taxon>Fasciolidae</taxon>
        <taxon>Fasciolopsis</taxon>
    </lineage>
</organism>
<evidence type="ECO:0000256" key="3">
    <source>
        <dbReference type="ARBA" id="ARBA00022833"/>
    </source>
</evidence>
<dbReference type="Gene3D" id="2.60.200.20">
    <property type="match status" value="1"/>
</dbReference>
<dbReference type="GO" id="GO:0070822">
    <property type="term" value="C:Sin3-type complex"/>
    <property type="evidence" value="ECO:0007669"/>
    <property type="project" value="TreeGrafter"/>
</dbReference>
<keyword evidence="2 4" id="KW-0863">Zinc-finger</keyword>
<dbReference type="InterPro" id="IPR019787">
    <property type="entry name" value="Znf_PHD-finger"/>
</dbReference>
<dbReference type="InterPro" id="IPR011011">
    <property type="entry name" value="Znf_FYVE_PHD"/>
</dbReference>
<dbReference type="Proteomes" id="UP000728185">
    <property type="component" value="Unassembled WGS sequence"/>
</dbReference>
<evidence type="ECO:0000259" key="7">
    <source>
        <dbReference type="PROSITE" id="PS50016"/>
    </source>
</evidence>
<dbReference type="PROSITE" id="PS50016">
    <property type="entry name" value="ZF_PHD_2"/>
    <property type="match status" value="1"/>
</dbReference>
<keyword evidence="3" id="KW-0862">Zinc</keyword>
<dbReference type="PROSITE" id="PS50006">
    <property type="entry name" value="FHA_DOMAIN"/>
    <property type="match status" value="1"/>
</dbReference>
<sequence length="844" mass="94940">MSLPEANLIHKESLMQEINMLFAPPTTDFHIKRGPSGVARRDDPFWRKPRANCHEFCDSCGCLGGERLVCDRCPASFHLECLDPPLDSDEAPVGVWFCHRCSMMLRDEEDRGSTSSSHSTNATETESSRSGRTGRGLSRRPESTQSLTLIAGAALSHQPCIPVSARRNASLTRALTNERVLTGRSSRSSAWGESAYVADTEDSELRGLWDVIRFSQYLNPKEFELPKDIIPGLKLPGSYKTEGERKAKSIIDLENGMIPRPVRRCFVCARTCLFAPLLPCDFCTSCYHLDCLDPPLPHFPPRSDRWMCPNHVEHVADRYLVRSIRLTERMRIWAQLADLRDPKVPIAQTGVHMDALPDECDCGQIQMKSSSTEPDEDASLNEFSVSRICRPATPPLTVVTPYDLSYGPDDEASILTDLMRRIRRGNAELCSLVTSANATQESAIGDTSITTSDAARCSWRLVSSHTCQILHDQKRQLKILVPQAIKWMYKNRIDKIPLFPTTFGAQIERDMSGACLADETERKLFVHSLLRFHSESIDSPVDFKSDKFPISDSVDHILDVNQNSGSLTDKRPFEAAFKHAREFEEVQKIQLFSDLLEKSAKINKIDGKKNTDNVYRKPLEIDLNRCESTFAGSRIYKVPSDTQDNPEDPRLLQAVARAVLTPCGDTTGPPVKMHFRALTIGTSPDCQLCLSQYRIPNRARCTGISTHHATLFYDEWTRHFELLNYSEFGTEVDGIRYVNKIELRDLPPNKVSLQNTQVPTTHRLLRIQPRDHRCICAVHHTKTDTLPGWEGSAIVRHGSLLQFGCYQFVIGLVDYAMVGPHSLGLNRLADSASDQRTTDCFFSV</sequence>
<dbReference type="PROSITE" id="PS01359">
    <property type="entry name" value="ZF_PHD_1"/>
    <property type="match status" value="1"/>
</dbReference>
<dbReference type="GO" id="GO:0003714">
    <property type="term" value="F:transcription corepressor activity"/>
    <property type="evidence" value="ECO:0007669"/>
    <property type="project" value="InterPro"/>
</dbReference>
<evidence type="ECO:0000259" key="6">
    <source>
        <dbReference type="PROSITE" id="PS50006"/>
    </source>
</evidence>
<dbReference type="InterPro" id="IPR042163">
    <property type="entry name" value="PHF12"/>
</dbReference>
<accession>A0A8E0VKD4</accession>
<evidence type="ECO:0000256" key="5">
    <source>
        <dbReference type="SAM" id="MobiDB-lite"/>
    </source>
</evidence>
<protein>
    <submittedName>
        <fullName evidence="8">PHD finger protein 12</fullName>
    </submittedName>
</protein>
<dbReference type="InterPro" id="IPR019786">
    <property type="entry name" value="Zinc_finger_PHD-type_CS"/>
</dbReference>
<feature type="region of interest" description="Disordered" evidence="5">
    <location>
        <begin position="109"/>
        <end position="143"/>
    </location>
</feature>
<dbReference type="CDD" id="cd15533">
    <property type="entry name" value="PHD1_PHF12"/>
    <property type="match status" value="1"/>
</dbReference>
<comment type="caution">
    <text evidence="8">The sequence shown here is derived from an EMBL/GenBank/DDBJ whole genome shotgun (WGS) entry which is preliminary data.</text>
</comment>
<dbReference type="Pfam" id="PF00628">
    <property type="entry name" value="PHD"/>
    <property type="match status" value="2"/>
</dbReference>
<evidence type="ECO:0000256" key="2">
    <source>
        <dbReference type="ARBA" id="ARBA00022771"/>
    </source>
</evidence>
<dbReference type="Gene3D" id="2.30.30.1150">
    <property type="match status" value="1"/>
</dbReference>
<dbReference type="OrthoDB" id="1919692at2759"/>
<feature type="compositionally biased region" description="Polar residues" evidence="5">
    <location>
        <begin position="113"/>
        <end position="122"/>
    </location>
</feature>
<dbReference type="GO" id="GO:0000122">
    <property type="term" value="P:negative regulation of transcription by RNA polymerase II"/>
    <property type="evidence" value="ECO:0007669"/>
    <property type="project" value="TreeGrafter"/>
</dbReference>
<evidence type="ECO:0000256" key="4">
    <source>
        <dbReference type="PROSITE-ProRule" id="PRU00146"/>
    </source>
</evidence>
<gene>
    <name evidence="8" type="ORF">FBUS_02978</name>
</gene>
<feature type="domain" description="PHD-type" evidence="7">
    <location>
        <begin position="54"/>
        <end position="104"/>
    </location>
</feature>
<dbReference type="Pfam" id="PF00498">
    <property type="entry name" value="FHA"/>
    <property type="match status" value="1"/>
</dbReference>
<dbReference type="InterPro" id="IPR008984">
    <property type="entry name" value="SMAD_FHA_dom_sf"/>
</dbReference>
<reference evidence="8" key="1">
    <citation type="submission" date="2019-05" db="EMBL/GenBank/DDBJ databases">
        <title>Annotation for the trematode Fasciolopsis buski.</title>
        <authorList>
            <person name="Choi Y.-J."/>
        </authorList>
    </citation>
    <scope>NUCLEOTIDE SEQUENCE</scope>
    <source>
        <strain evidence="8">HT</strain>
        <tissue evidence="8">Whole worm</tissue>
    </source>
</reference>
<dbReference type="Gene3D" id="3.30.40.10">
    <property type="entry name" value="Zinc/RING finger domain, C3HC4 (zinc finger)"/>
    <property type="match status" value="1"/>
</dbReference>
<keyword evidence="9" id="KW-1185">Reference proteome</keyword>
<evidence type="ECO:0000313" key="9">
    <source>
        <dbReference type="Proteomes" id="UP000728185"/>
    </source>
</evidence>
<dbReference type="EMBL" id="LUCM01001756">
    <property type="protein sequence ID" value="KAA0198415.1"/>
    <property type="molecule type" value="Genomic_DNA"/>
</dbReference>
<dbReference type="InterPro" id="IPR000253">
    <property type="entry name" value="FHA_dom"/>
</dbReference>
<feature type="domain" description="FHA" evidence="6">
    <location>
        <begin position="678"/>
        <end position="737"/>
    </location>
</feature>
<dbReference type="SUPFAM" id="SSF49879">
    <property type="entry name" value="SMAD/FHA domain"/>
    <property type="match status" value="1"/>
</dbReference>
<keyword evidence="1" id="KW-0479">Metal-binding</keyword>
<evidence type="ECO:0000313" key="8">
    <source>
        <dbReference type="EMBL" id="KAA0198415.1"/>
    </source>
</evidence>
<dbReference type="PANTHER" id="PTHR46309">
    <property type="entry name" value="PHD FINGER PROTEIN 12"/>
    <property type="match status" value="1"/>
</dbReference>
<dbReference type="SMART" id="SM00249">
    <property type="entry name" value="PHD"/>
    <property type="match status" value="2"/>
</dbReference>
<dbReference type="InterPro" id="IPR001965">
    <property type="entry name" value="Znf_PHD"/>
</dbReference>
<evidence type="ECO:0000256" key="1">
    <source>
        <dbReference type="ARBA" id="ARBA00022723"/>
    </source>
</evidence>
<dbReference type="CDD" id="cd15534">
    <property type="entry name" value="PHD2_PHF12_Rco1"/>
    <property type="match status" value="1"/>
</dbReference>
<dbReference type="AlphaFoldDB" id="A0A8E0VKD4"/>
<proteinExistence type="predicted"/>
<dbReference type="SUPFAM" id="SSF57903">
    <property type="entry name" value="FYVE/PHD zinc finger"/>
    <property type="match status" value="2"/>
</dbReference>